<protein>
    <submittedName>
        <fullName evidence="4">Diguanylate cyclase (GGDEF) domain-containing protein</fullName>
        <ecNumber evidence="4">2.7.7.65</ecNumber>
    </submittedName>
</protein>
<dbReference type="InterPro" id="IPR029787">
    <property type="entry name" value="Nucleotide_cyclase"/>
</dbReference>
<organism evidence="4 5">
    <name type="scientific">Mycolicibacterium aurum</name>
    <name type="common">Mycobacterium aurum</name>
    <dbReference type="NCBI Taxonomy" id="1791"/>
    <lineage>
        <taxon>Bacteria</taxon>
        <taxon>Bacillati</taxon>
        <taxon>Actinomycetota</taxon>
        <taxon>Actinomycetes</taxon>
        <taxon>Mycobacteriales</taxon>
        <taxon>Mycobacteriaceae</taxon>
        <taxon>Mycolicibacterium</taxon>
    </lineage>
</organism>
<dbReference type="SMART" id="SM00267">
    <property type="entry name" value="GGDEF"/>
    <property type="match status" value="1"/>
</dbReference>
<accession>A0A3S4RYS8</accession>
<dbReference type="SUPFAM" id="SSF55073">
    <property type="entry name" value="Nucleotide cyclase"/>
    <property type="match status" value="1"/>
</dbReference>
<dbReference type="RefSeq" id="WP_048630168.1">
    <property type="nucleotide sequence ID" value="NZ_CVQQ01000001.1"/>
</dbReference>
<dbReference type="AlphaFoldDB" id="A0A3S4RYS8"/>
<dbReference type="PROSITE" id="PS50887">
    <property type="entry name" value="GGDEF"/>
    <property type="match status" value="1"/>
</dbReference>
<dbReference type="EMBL" id="LR134356">
    <property type="protein sequence ID" value="VEG52130.1"/>
    <property type="molecule type" value="Genomic_DNA"/>
</dbReference>
<keyword evidence="2" id="KW-0472">Membrane</keyword>
<dbReference type="Gene3D" id="3.30.70.270">
    <property type="match status" value="1"/>
</dbReference>
<proteinExistence type="predicted"/>
<feature type="transmembrane region" description="Helical" evidence="2">
    <location>
        <begin position="42"/>
        <end position="61"/>
    </location>
</feature>
<feature type="transmembrane region" description="Helical" evidence="2">
    <location>
        <begin position="144"/>
        <end position="161"/>
    </location>
</feature>
<evidence type="ECO:0000313" key="4">
    <source>
        <dbReference type="EMBL" id="VEG52130.1"/>
    </source>
</evidence>
<dbReference type="Proteomes" id="UP000279306">
    <property type="component" value="Chromosome"/>
</dbReference>
<dbReference type="STRING" id="1791.GCA_001049355_00200"/>
<feature type="domain" description="GGDEF" evidence="3">
    <location>
        <begin position="234"/>
        <end position="366"/>
    </location>
</feature>
<gene>
    <name evidence="4" type="primary">ycdT_3</name>
    <name evidence="4" type="ORF">NCTC10437_01246</name>
</gene>
<feature type="transmembrane region" description="Helical" evidence="2">
    <location>
        <begin position="67"/>
        <end position="87"/>
    </location>
</feature>
<feature type="region of interest" description="Disordered" evidence="1">
    <location>
        <begin position="369"/>
        <end position="391"/>
    </location>
</feature>
<dbReference type="KEGG" id="mauu:NCTC10437_01246"/>
<dbReference type="Pfam" id="PF00990">
    <property type="entry name" value="GGDEF"/>
    <property type="match status" value="1"/>
</dbReference>
<feature type="transmembrane region" description="Helical" evidence="2">
    <location>
        <begin position="168"/>
        <end position="193"/>
    </location>
</feature>
<name>A0A3S4RYS8_MYCAU</name>
<keyword evidence="4" id="KW-0548">Nucleotidyltransferase</keyword>
<keyword evidence="2" id="KW-0812">Transmembrane</keyword>
<keyword evidence="2" id="KW-1133">Transmembrane helix</keyword>
<evidence type="ECO:0000313" key="5">
    <source>
        <dbReference type="Proteomes" id="UP000279306"/>
    </source>
</evidence>
<evidence type="ECO:0000259" key="3">
    <source>
        <dbReference type="PROSITE" id="PS50887"/>
    </source>
</evidence>
<dbReference type="GO" id="GO:0052621">
    <property type="term" value="F:diguanylate cyclase activity"/>
    <property type="evidence" value="ECO:0007669"/>
    <property type="project" value="UniProtKB-EC"/>
</dbReference>
<feature type="transmembrane region" description="Helical" evidence="2">
    <location>
        <begin position="99"/>
        <end position="132"/>
    </location>
</feature>
<keyword evidence="5" id="KW-1185">Reference proteome</keyword>
<reference evidence="4 5" key="1">
    <citation type="submission" date="2018-12" db="EMBL/GenBank/DDBJ databases">
        <authorList>
            <consortium name="Pathogen Informatics"/>
        </authorList>
    </citation>
    <scope>NUCLEOTIDE SEQUENCE [LARGE SCALE GENOMIC DNA]</scope>
    <source>
        <strain evidence="4 5">NCTC10437</strain>
    </source>
</reference>
<dbReference type="OrthoDB" id="4635628at2"/>
<sequence length="391" mass="41532">MFDGLRSSSAARINPGLWRVDQYYWFTAILAARGLQTAASRLVALCIAMLGLLPVGLMTSRLGPQGLSMRIAAIVIAVASLAMAALWLRDQWPSRGQSVFCAVFGAVAVGVSCLVISGPIIAFLGAVMYVVLTVFVVCFHSVRLLALIWVIAAVVLGVLFARLASTDLAVAVCALTVVVLVNAFVAFSCRAVIKLLQPNAGHDDIEQLTGLLHRDAFYRSVATLLASRSRSADQYLVVVAVNIDSFSLLLGLSGSRGGNRARVTVGQALRETVRHNAIVAHVSEDDFLIADTFTTADASPLVERIRGAIVATPQRLTASIGVVVTPLPPLAAEPPDEVLDKLISVATQAIEQARMTGGNQVRYVLRPNLDEDGHDTVGGPGDDWPDADRTA</sequence>
<dbReference type="EC" id="2.7.7.65" evidence="4"/>
<evidence type="ECO:0000256" key="2">
    <source>
        <dbReference type="SAM" id="Phobius"/>
    </source>
</evidence>
<keyword evidence="4" id="KW-0808">Transferase</keyword>
<evidence type="ECO:0000256" key="1">
    <source>
        <dbReference type="SAM" id="MobiDB-lite"/>
    </source>
</evidence>
<dbReference type="InterPro" id="IPR043128">
    <property type="entry name" value="Rev_trsase/Diguanyl_cyclase"/>
</dbReference>
<dbReference type="InterPro" id="IPR000160">
    <property type="entry name" value="GGDEF_dom"/>
</dbReference>